<dbReference type="Pfam" id="PF00254">
    <property type="entry name" value="FKBP_C"/>
    <property type="match status" value="1"/>
</dbReference>
<dbReference type="InterPro" id="IPR046357">
    <property type="entry name" value="PPIase_dom_sf"/>
</dbReference>
<dbReference type="PROSITE" id="PS51257">
    <property type="entry name" value="PROKAR_LIPOPROTEIN"/>
    <property type="match status" value="1"/>
</dbReference>
<dbReference type="PANTHER" id="PTHR43811:SF19">
    <property type="entry name" value="39 KDA FK506-BINDING NUCLEAR PROTEIN"/>
    <property type="match status" value="1"/>
</dbReference>
<dbReference type="Gene3D" id="3.10.50.40">
    <property type="match status" value="1"/>
</dbReference>
<sequence>MSRGATDILNMRKLVFVALLFAVIGSSCSKIESYDMEKQMAIDEKVIKDFIAEKNLANVKRTDNGVYYIIEEPGSGDVKYTRSTTIKAKYEGRLLNGKVFDSSKKGDKDEFTFALGDVIPGWQIGIQLIQKGGKIRLLIPSPFAYQNRGQGSIPANAVLDFDVELLDVTNPQ</sequence>
<evidence type="ECO:0000256" key="5">
    <source>
        <dbReference type="PROSITE-ProRule" id="PRU00277"/>
    </source>
</evidence>
<dbReference type="InterPro" id="IPR001179">
    <property type="entry name" value="PPIase_FKBP_dom"/>
</dbReference>
<feature type="domain" description="PPIase FKBP-type" evidence="7">
    <location>
        <begin position="83"/>
        <end position="169"/>
    </location>
</feature>
<dbReference type="SUPFAM" id="SSF54534">
    <property type="entry name" value="FKBP-like"/>
    <property type="match status" value="1"/>
</dbReference>
<dbReference type="EC" id="5.2.1.8" evidence="6"/>
<evidence type="ECO:0000256" key="1">
    <source>
        <dbReference type="ARBA" id="ARBA00000971"/>
    </source>
</evidence>
<keyword evidence="9" id="KW-1185">Reference proteome</keyword>
<dbReference type="AlphaFoldDB" id="A0A2T0U958"/>
<comment type="caution">
    <text evidence="8">The sequence shown here is derived from an EMBL/GenBank/DDBJ whole genome shotgun (WGS) entry which is preliminary data.</text>
</comment>
<dbReference type="GO" id="GO:0003755">
    <property type="term" value="F:peptidyl-prolyl cis-trans isomerase activity"/>
    <property type="evidence" value="ECO:0007669"/>
    <property type="project" value="UniProtKB-UniRule"/>
</dbReference>
<evidence type="ECO:0000313" key="9">
    <source>
        <dbReference type="Proteomes" id="UP000238034"/>
    </source>
</evidence>
<evidence type="ECO:0000256" key="4">
    <source>
        <dbReference type="ARBA" id="ARBA00023235"/>
    </source>
</evidence>
<evidence type="ECO:0000256" key="3">
    <source>
        <dbReference type="ARBA" id="ARBA00023110"/>
    </source>
</evidence>
<reference evidence="8 9" key="1">
    <citation type="submission" date="2018-03" db="EMBL/GenBank/DDBJ databases">
        <title>Genomic Encyclopedia of Type Strains, Phase III (KMG-III): the genomes of soil and plant-associated and newly described type strains.</title>
        <authorList>
            <person name="Whitman W."/>
        </authorList>
    </citation>
    <scope>NUCLEOTIDE SEQUENCE [LARGE SCALE GENOMIC DNA]</scope>
    <source>
        <strain evidence="8 9">CGMCC 1.9313</strain>
    </source>
</reference>
<comment type="catalytic activity">
    <reaction evidence="1 5 6">
        <text>[protein]-peptidylproline (omega=180) = [protein]-peptidylproline (omega=0)</text>
        <dbReference type="Rhea" id="RHEA:16237"/>
        <dbReference type="Rhea" id="RHEA-COMP:10747"/>
        <dbReference type="Rhea" id="RHEA-COMP:10748"/>
        <dbReference type="ChEBI" id="CHEBI:83833"/>
        <dbReference type="ChEBI" id="CHEBI:83834"/>
        <dbReference type="EC" id="5.2.1.8"/>
    </reaction>
</comment>
<gene>
    <name evidence="8" type="ORF">B0I27_102178</name>
</gene>
<evidence type="ECO:0000313" key="8">
    <source>
        <dbReference type="EMBL" id="PRY54412.1"/>
    </source>
</evidence>
<dbReference type="PROSITE" id="PS50059">
    <property type="entry name" value="FKBP_PPIASE"/>
    <property type="match status" value="1"/>
</dbReference>
<keyword evidence="3 5" id="KW-0697">Rotamase</keyword>
<proteinExistence type="inferred from homology"/>
<name>A0A2T0U958_9SPHI</name>
<evidence type="ECO:0000256" key="2">
    <source>
        <dbReference type="ARBA" id="ARBA00006577"/>
    </source>
</evidence>
<dbReference type="OrthoDB" id="669809at2"/>
<evidence type="ECO:0000256" key="6">
    <source>
        <dbReference type="RuleBase" id="RU003915"/>
    </source>
</evidence>
<organism evidence="8 9">
    <name type="scientific">Arcticibacter pallidicorallinus</name>
    <dbReference type="NCBI Taxonomy" id="1259464"/>
    <lineage>
        <taxon>Bacteria</taxon>
        <taxon>Pseudomonadati</taxon>
        <taxon>Bacteroidota</taxon>
        <taxon>Sphingobacteriia</taxon>
        <taxon>Sphingobacteriales</taxon>
        <taxon>Sphingobacteriaceae</taxon>
        <taxon>Arcticibacter</taxon>
    </lineage>
</organism>
<dbReference type="Proteomes" id="UP000238034">
    <property type="component" value="Unassembled WGS sequence"/>
</dbReference>
<evidence type="ECO:0000259" key="7">
    <source>
        <dbReference type="PROSITE" id="PS50059"/>
    </source>
</evidence>
<keyword evidence="4 5" id="KW-0413">Isomerase</keyword>
<protein>
    <recommendedName>
        <fullName evidence="6">Peptidyl-prolyl cis-trans isomerase</fullName>
        <ecNumber evidence="6">5.2.1.8</ecNumber>
    </recommendedName>
</protein>
<dbReference type="EMBL" id="PVTH01000002">
    <property type="protein sequence ID" value="PRY54412.1"/>
    <property type="molecule type" value="Genomic_DNA"/>
</dbReference>
<dbReference type="PANTHER" id="PTHR43811">
    <property type="entry name" value="FKBP-TYPE PEPTIDYL-PROLYL CIS-TRANS ISOMERASE FKPA"/>
    <property type="match status" value="1"/>
</dbReference>
<accession>A0A2T0U958</accession>
<comment type="similarity">
    <text evidence="2 6">Belongs to the FKBP-type PPIase family.</text>
</comment>